<accession>A0A9E8K0W3</accession>
<feature type="transmembrane region" description="Helical" evidence="1">
    <location>
        <begin position="6"/>
        <end position="29"/>
    </location>
</feature>
<name>A0A9E8K0W3_9HYME</name>
<reference evidence="2" key="2">
    <citation type="submission" date="2022-02" db="EMBL/GenBank/DDBJ databases">
        <authorList>
            <person name="Shu X.H."/>
            <person name="Li Z.K."/>
            <person name="Tang P."/>
            <person name="Chen X.X."/>
        </authorList>
    </citation>
    <scope>NUCLEOTIDE SEQUENCE</scope>
</reference>
<protein>
    <submittedName>
        <fullName evidence="2">ATP synthase F0 subunit 8</fullName>
    </submittedName>
</protein>
<sequence length="52" mass="6660">MPQMKPMNWLILMFYFFMFFMIVIVKVFFQKLFMNMNKKNVFVKKMSFLFKW</sequence>
<keyword evidence="1" id="KW-0812">Transmembrane</keyword>
<evidence type="ECO:0000313" key="2">
    <source>
        <dbReference type="EMBL" id="UZT67579.1"/>
    </source>
</evidence>
<keyword evidence="1" id="KW-0472">Membrane</keyword>
<dbReference type="EMBL" id="OM677833">
    <property type="protein sequence ID" value="UZT67579.1"/>
    <property type="molecule type" value="Genomic_DNA"/>
</dbReference>
<geneLocation type="mitochondrion" evidence="2"/>
<proteinExistence type="predicted"/>
<keyword evidence="1" id="KW-1133">Transmembrane helix</keyword>
<organism evidence="2">
    <name type="scientific">Tessmannella kiplingi</name>
    <dbReference type="NCBI Taxonomy" id="2943473"/>
    <lineage>
        <taxon>Eukaryota</taxon>
        <taxon>Metazoa</taxon>
        <taxon>Ecdysozoa</taxon>
        <taxon>Arthropoda</taxon>
        <taxon>Hexapoda</taxon>
        <taxon>Insecta</taxon>
        <taxon>Pterygota</taxon>
        <taxon>Neoptera</taxon>
        <taxon>Endopterygota</taxon>
        <taxon>Hymenoptera</taxon>
        <taxon>Apocrita</taxon>
        <taxon>Proctotrupomorpha</taxon>
        <taxon>Cynipoidea</taxon>
        <taxon>Liopteridae</taxon>
        <taxon>Tessmannella</taxon>
    </lineage>
</organism>
<reference evidence="2" key="1">
    <citation type="journal article" date="2022" name="Genes (Basel)">
        <title>Novel Gene Rearrangements in the Mitochondrial Genomes of Cynipoid Wasps (Hymenoptera: Cynipoidea).</title>
        <authorList>
            <person name="Shu X."/>
            <person name="Li Z."/>
            <person name="Yuan R."/>
            <person name="Tang P."/>
            <person name="Chen X."/>
        </authorList>
    </citation>
    <scope>NUCLEOTIDE SEQUENCE</scope>
</reference>
<evidence type="ECO:0000256" key="1">
    <source>
        <dbReference type="SAM" id="Phobius"/>
    </source>
</evidence>
<gene>
    <name evidence="2" type="primary">atp8</name>
</gene>
<dbReference type="AlphaFoldDB" id="A0A9E8K0W3"/>
<keyword evidence="2" id="KW-0496">Mitochondrion</keyword>